<keyword evidence="6" id="KW-1185">Reference proteome</keyword>
<dbReference type="Gene3D" id="3.40.50.12780">
    <property type="entry name" value="N-terminal domain of ligase-like"/>
    <property type="match status" value="1"/>
</dbReference>
<dbReference type="PROSITE" id="PS00455">
    <property type="entry name" value="AMP_BINDING"/>
    <property type="match status" value="2"/>
</dbReference>
<dbReference type="Pfam" id="PF00550">
    <property type="entry name" value="PP-binding"/>
    <property type="match status" value="2"/>
</dbReference>
<dbReference type="InterPro" id="IPR001242">
    <property type="entry name" value="Condensation_dom"/>
</dbReference>
<evidence type="ECO:0000256" key="2">
    <source>
        <dbReference type="ARBA" id="ARBA00022450"/>
    </source>
</evidence>
<dbReference type="InterPro" id="IPR045851">
    <property type="entry name" value="AMP-bd_C_sf"/>
</dbReference>
<dbReference type="EMBL" id="JBHSKI010000021">
    <property type="protein sequence ID" value="MFC5174892.1"/>
    <property type="molecule type" value="Genomic_DNA"/>
</dbReference>
<feature type="domain" description="Carrier" evidence="4">
    <location>
        <begin position="1000"/>
        <end position="1075"/>
    </location>
</feature>
<dbReference type="InterPro" id="IPR023213">
    <property type="entry name" value="CAT-like_dom_sf"/>
</dbReference>
<dbReference type="Gene3D" id="3.30.559.10">
    <property type="entry name" value="Chloramphenicol acetyltransferase-like domain"/>
    <property type="match status" value="2"/>
</dbReference>
<dbReference type="SUPFAM" id="SSF47336">
    <property type="entry name" value="ACP-like"/>
    <property type="match status" value="2"/>
</dbReference>
<dbReference type="InterPro" id="IPR020845">
    <property type="entry name" value="AMP-binding_CS"/>
</dbReference>
<dbReference type="Gene3D" id="3.40.50.980">
    <property type="match status" value="2"/>
</dbReference>
<dbReference type="Gene3D" id="3.30.559.30">
    <property type="entry name" value="Nonribosomal peptide synthetase, condensation domain"/>
    <property type="match status" value="2"/>
</dbReference>
<dbReference type="Pfam" id="PF13193">
    <property type="entry name" value="AMP-binding_C"/>
    <property type="match status" value="2"/>
</dbReference>
<dbReference type="PANTHER" id="PTHR45527">
    <property type="entry name" value="NONRIBOSOMAL PEPTIDE SYNTHETASE"/>
    <property type="match status" value="1"/>
</dbReference>
<dbReference type="Gene3D" id="1.10.1200.10">
    <property type="entry name" value="ACP-like"/>
    <property type="match status" value="2"/>
</dbReference>
<dbReference type="SUPFAM" id="SSF56801">
    <property type="entry name" value="Acetyl-CoA synthetase-like"/>
    <property type="match status" value="2"/>
</dbReference>
<comment type="cofactor">
    <cofactor evidence="1">
        <name>pantetheine 4'-phosphate</name>
        <dbReference type="ChEBI" id="CHEBI:47942"/>
    </cofactor>
</comment>
<dbReference type="InterPro" id="IPR036736">
    <property type="entry name" value="ACP-like_sf"/>
</dbReference>
<dbReference type="InterPro" id="IPR000873">
    <property type="entry name" value="AMP-dep_synth/lig_dom"/>
</dbReference>
<evidence type="ECO:0000313" key="5">
    <source>
        <dbReference type="EMBL" id="MFC5174892.1"/>
    </source>
</evidence>
<dbReference type="SUPFAM" id="SSF52777">
    <property type="entry name" value="CoA-dependent acyltransferases"/>
    <property type="match status" value="4"/>
</dbReference>
<dbReference type="SMART" id="SM00823">
    <property type="entry name" value="PKS_PP"/>
    <property type="match status" value="2"/>
</dbReference>
<proteinExistence type="predicted"/>
<gene>
    <name evidence="5" type="ORF">ACFPRK_30520</name>
</gene>
<protein>
    <submittedName>
        <fullName evidence="5">Non-ribosomal peptide synthetase</fullName>
    </submittedName>
</protein>
<dbReference type="Gene3D" id="2.30.38.10">
    <property type="entry name" value="Luciferase, Domain 3"/>
    <property type="match status" value="1"/>
</dbReference>
<dbReference type="InterPro" id="IPR025110">
    <property type="entry name" value="AMP-bd_C"/>
</dbReference>
<comment type="caution">
    <text evidence="5">The sequence shown here is derived from an EMBL/GenBank/DDBJ whole genome shotgun (WGS) entry which is preliminary data.</text>
</comment>
<evidence type="ECO:0000256" key="1">
    <source>
        <dbReference type="ARBA" id="ARBA00001957"/>
    </source>
</evidence>
<name>A0ABW0BD47_9ACTN</name>
<dbReference type="CDD" id="cd05930">
    <property type="entry name" value="A_NRPS"/>
    <property type="match status" value="2"/>
</dbReference>
<dbReference type="Gene3D" id="3.30.300.30">
    <property type="match status" value="2"/>
</dbReference>
<dbReference type="Pfam" id="PF00668">
    <property type="entry name" value="Condensation"/>
    <property type="match status" value="2"/>
</dbReference>
<sequence>MATVDGGYPLSFAQEQLWLLDQLRSGDAAEYLMHETFRIRGTLNTEALTAALTEIAARHEVLRTRYVDEDGSAVQVIDEPEPVKPEFTDLSGVPDDRREQSLRAVGAARARTAIDLRRDHPWRVAVVRLAPEESALLLTFHHIAFDGWSWGLLADELRVLYGAFATGDVSPLEPLELQYADYAEWQREWWRAQPERMGRQLDYWREQLSGTSPLELPTDRPRPAVWDATGDTVGFTVPGPLASRFTALAKEQGATLFMAGLTAYQLLLARYSGRPDIAVGVSLADRNDARLEQLVGMFLNTVVLRAELNGASDFRGLLSRVRDTTLDAYSHQEVPFERVVAALAPERETNRNPVFQAGFALHNAHRIPFSLPGLEVSRADTGARSSAFDLSLHLTERPDGSIAGEFIYPTALFDRDRIERMAENFLHLLDQVVAGPDTPVDRLEPTSPGERATLTAWGDGGARPAGEDRSGRGLVQLVLDRAAGAPGAVAVAHDAGEQSYAELVEQVAVLTGRLRHAGIRPGDPVAVSLHRGPALVSAVLAVLAVGGVYVPLAPDLPDARRDFLLTDSAAGLVLTEQALCDRFARTTVLLAREGEWSGAAGAATTAPPGVIPYPAGPDDAVCLIYTSGSTGTPKGVVVTHGGLRNRVLWSVERYAMTAADRLLQKTTIGFDASMWEFLSPLVSGGTVVTAPADAHRDPSVMAAAMARHRVTLLQLVPSVLRLLVQEPALAHCTALRLVSSAGEPLSADLCEELRAAVPGVEISNTYGPTECSIDSTAHRYTGVGLPGSGTVAIGGPLPGVGVSVVDAGDLLVPIGVPGELCVRGVGLARGYLGRPGQTAERFAPDPYASVPGGRWYRTGDLVRWRADGTLEFLGRADDQVKIHGVRVEPAEVEAVLLTHPGAAAAAVVARPGAHGELELTAYAVPSAPQSHGSLAPQAAELRADLLARLAERLPAAVVPSRLVLLDALPLTASGKVDRRALPAPEHPAQAAHGPAKEHTAVRTATERAVTEAMSEVLEIPGPGTDEDFFTLGGHSLLAIRLVLRLRRAFGIDLTVAELFADRTASALAARIDAAVTARTGVTAEDTTGAENTGGSGEAVVPVPRDGEMPLSFGQQRMWFLDQLEPAGQEYLIPLALRLRGPLDTAAFRGALDEVVRVHEVLRTRYADHGGSPVQLIDPPSPMAFRLVDLTDGAGDTGDTLAGRARTLLDEALSRPFDLSAEHPLRVAVIRTSPVDHWVALAAHHIAFDAWSTKVFLRDLDTAYTALAAGQPSPLRPGSVQYADFAAWQRGREDSPDTRRHLDYWLGRLRDLTPVELPSDRPRSAARDADGDTVIVDVPEATGRALTELGARHGATPFMTLLSAFQVLLGRYTGRTDIAVGVPVAARTREETEGMLGLFVNSVVIRTDLGGDPAFAQLLSQVKGACLEAFAHQDVPFEHLVDELRPDRDLSRNPLFQVMFEHQHMGGLTATLGGLTADPLNAGPATAKFDLTLTVKERPDGRMHCWFEYATALFDRATVERMATHYLRLLESVTAAPGTAVAELELMPEAERRQLLDSWPDPHSARLPAIVPEAERALTVPELFVRQAARTPDATALVFGAQELSYAGLEARTARFARRLRALGAGPETVVASCQERGIDAVVTLLGVLRAGAVYVPLDPRHPERRLAQTLEDAGAAVVVTTADRADSFTGGFRLLVVDDGADDGAHAPAGTPEFPATPDHLAYIIYTSGSTGRPKGVMIDHRAYAHHCRIAADAYGIGPGERVVQLSSLTFDVSMEQIAAPLLTGAAVVIADPLFWNPAELPARLAEHGVTVMETTPAYYREAMSYDTGMLTGLKLINLSSDVVTVADARLWNDSGLPGRFVCCYGPTEATVTCLLNTGSGERDGRRDTASMPLGRPLAGTRAYVLDSRQRPVPLGVPGELCVGGVRLARGYHRRPELTAEQFVPDPFGGAGERLYRTGDLVRYSPDGTLEFLGRIDQQVKIRGLRIELGEIEAALTGHPGVGAAAVTAPEITPGNRQLAAYVTGRDGAAAPDPARLRDHLRDRLPEYMVPALWTALDALPMTSSQKIDRKALPTPTASTARAYVAPRNPAEETVAAIWAETLGIERIGVEDDFFVLGGHSLLATRVLARIRETFAVDLPLRRLFEDTTVAALAAAVTEAVEAAIDQLSDAEVAELLTREGAR</sequence>
<dbReference type="InterPro" id="IPR009081">
    <property type="entry name" value="PP-bd_ACP"/>
</dbReference>
<feature type="domain" description="Carrier" evidence="4">
    <location>
        <begin position="2086"/>
        <end position="2161"/>
    </location>
</feature>
<dbReference type="InterPro" id="IPR010071">
    <property type="entry name" value="AA_adenyl_dom"/>
</dbReference>
<dbReference type="NCBIfam" id="TIGR01733">
    <property type="entry name" value="AA-adenyl-dom"/>
    <property type="match status" value="2"/>
</dbReference>
<dbReference type="RefSeq" id="WP_065848625.1">
    <property type="nucleotide sequence ID" value="NZ_JBHSKI010000021.1"/>
</dbReference>
<dbReference type="PANTHER" id="PTHR45527:SF1">
    <property type="entry name" value="FATTY ACID SYNTHASE"/>
    <property type="match status" value="1"/>
</dbReference>
<evidence type="ECO:0000256" key="3">
    <source>
        <dbReference type="ARBA" id="ARBA00022553"/>
    </source>
</evidence>
<accession>A0ABW0BD47</accession>
<keyword evidence="3" id="KW-0597">Phosphoprotein</keyword>
<evidence type="ECO:0000259" key="4">
    <source>
        <dbReference type="PROSITE" id="PS50075"/>
    </source>
</evidence>
<dbReference type="CDD" id="cd19531">
    <property type="entry name" value="LCL_NRPS-like"/>
    <property type="match status" value="2"/>
</dbReference>
<dbReference type="InterPro" id="IPR020806">
    <property type="entry name" value="PKS_PP-bd"/>
</dbReference>
<evidence type="ECO:0000313" key="6">
    <source>
        <dbReference type="Proteomes" id="UP001596208"/>
    </source>
</evidence>
<reference evidence="6" key="1">
    <citation type="journal article" date="2019" name="Int. J. Syst. Evol. Microbiol.">
        <title>The Global Catalogue of Microorganisms (GCM) 10K type strain sequencing project: providing services to taxonomists for standard genome sequencing and annotation.</title>
        <authorList>
            <consortium name="The Broad Institute Genomics Platform"/>
            <consortium name="The Broad Institute Genome Sequencing Center for Infectious Disease"/>
            <person name="Wu L."/>
            <person name="Ma J."/>
        </authorList>
    </citation>
    <scope>NUCLEOTIDE SEQUENCE [LARGE SCALE GENOMIC DNA]</scope>
    <source>
        <strain evidence="6">CGMCC 4.1721</strain>
    </source>
</reference>
<organism evidence="5 6">
    <name type="scientific">Streptomyces mutomycini</name>
    <dbReference type="NCBI Taxonomy" id="284036"/>
    <lineage>
        <taxon>Bacteria</taxon>
        <taxon>Bacillati</taxon>
        <taxon>Actinomycetota</taxon>
        <taxon>Actinomycetes</taxon>
        <taxon>Kitasatosporales</taxon>
        <taxon>Streptomycetaceae</taxon>
        <taxon>Streptomyces</taxon>
    </lineage>
</organism>
<dbReference type="PROSITE" id="PS50075">
    <property type="entry name" value="CARRIER"/>
    <property type="match status" value="2"/>
</dbReference>
<dbReference type="Proteomes" id="UP001596208">
    <property type="component" value="Unassembled WGS sequence"/>
</dbReference>
<dbReference type="InterPro" id="IPR042099">
    <property type="entry name" value="ANL_N_sf"/>
</dbReference>
<dbReference type="Pfam" id="PF00501">
    <property type="entry name" value="AMP-binding"/>
    <property type="match status" value="2"/>
</dbReference>
<keyword evidence="2" id="KW-0596">Phosphopantetheine</keyword>